<evidence type="ECO:0000256" key="6">
    <source>
        <dbReference type="ARBA" id="ARBA00023295"/>
    </source>
</evidence>
<dbReference type="Pfam" id="PF14845">
    <property type="entry name" value="Glycohydro_20b2"/>
    <property type="match status" value="1"/>
</dbReference>
<evidence type="ECO:0000256" key="7">
    <source>
        <dbReference type="PIRNR" id="PIRNR001093"/>
    </source>
</evidence>
<dbReference type="GO" id="GO:0006689">
    <property type="term" value="P:ganglioside catabolic process"/>
    <property type="evidence" value="ECO:0007669"/>
    <property type="project" value="TreeGrafter"/>
</dbReference>
<dbReference type="SUPFAM" id="SSF55545">
    <property type="entry name" value="beta-N-acetylhexosaminidase-like domain"/>
    <property type="match status" value="1"/>
</dbReference>
<dbReference type="Gene3D" id="3.20.20.80">
    <property type="entry name" value="Glycosidases"/>
    <property type="match status" value="1"/>
</dbReference>
<dbReference type="PRINTS" id="PR00738">
    <property type="entry name" value="GLHYDRLASE20"/>
</dbReference>
<gene>
    <name evidence="12" type="ORF">GEV33_001958</name>
</gene>
<evidence type="ECO:0000256" key="5">
    <source>
        <dbReference type="ARBA" id="ARBA00023180"/>
    </source>
</evidence>
<evidence type="ECO:0000259" key="11">
    <source>
        <dbReference type="Pfam" id="PF14845"/>
    </source>
</evidence>
<dbReference type="SUPFAM" id="SSF51445">
    <property type="entry name" value="(Trans)glycosidases"/>
    <property type="match status" value="1"/>
</dbReference>
<dbReference type="GO" id="GO:0030203">
    <property type="term" value="P:glycosaminoglycan metabolic process"/>
    <property type="evidence" value="ECO:0007669"/>
    <property type="project" value="TreeGrafter"/>
</dbReference>
<dbReference type="EC" id="3.2.1.52" evidence="7"/>
<dbReference type="InterPro" id="IPR025705">
    <property type="entry name" value="Beta_hexosaminidase_sua/sub"/>
</dbReference>
<dbReference type="EMBL" id="JABDTM020010651">
    <property type="protein sequence ID" value="KAH0820833.1"/>
    <property type="molecule type" value="Genomic_DNA"/>
</dbReference>
<keyword evidence="4 7" id="KW-0378">Hydrolase</keyword>
<dbReference type="CDD" id="cd06562">
    <property type="entry name" value="GH20_HexA_HexB-like"/>
    <property type="match status" value="1"/>
</dbReference>
<dbReference type="InterPro" id="IPR017853">
    <property type="entry name" value="GH"/>
</dbReference>
<comment type="catalytic activity">
    <reaction evidence="1 7">
        <text>Hydrolysis of terminal non-reducing N-acetyl-D-hexosamine residues in N-acetyl-beta-D-hexosaminides.</text>
        <dbReference type="EC" id="3.2.1.52"/>
    </reaction>
</comment>
<dbReference type="PANTHER" id="PTHR22600">
    <property type="entry name" value="BETA-HEXOSAMINIDASE"/>
    <property type="match status" value="1"/>
</dbReference>
<dbReference type="FunFam" id="3.20.20.80:FF:000063">
    <property type="entry name" value="Beta-hexosaminidase"/>
    <property type="match status" value="1"/>
</dbReference>
<dbReference type="Pfam" id="PF00728">
    <property type="entry name" value="Glyco_hydro_20"/>
    <property type="match status" value="1"/>
</dbReference>
<evidence type="ECO:0000256" key="3">
    <source>
        <dbReference type="ARBA" id="ARBA00022729"/>
    </source>
</evidence>
<keyword evidence="8" id="KW-1015">Disulfide bond</keyword>
<reference evidence="12" key="1">
    <citation type="journal article" date="2020" name="J Insects Food Feed">
        <title>The yellow mealworm (Tenebrio molitor) genome: a resource for the emerging insects as food and feed industry.</title>
        <authorList>
            <person name="Eriksson T."/>
            <person name="Andere A."/>
            <person name="Kelstrup H."/>
            <person name="Emery V."/>
            <person name="Picard C."/>
        </authorList>
    </citation>
    <scope>NUCLEOTIDE SEQUENCE</scope>
    <source>
        <strain evidence="12">Stoneville</strain>
        <tissue evidence="12">Whole head</tissue>
    </source>
</reference>
<feature type="disulfide bond" evidence="8">
    <location>
        <begin position="518"/>
        <end position="536"/>
    </location>
</feature>
<dbReference type="Gene3D" id="3.30.379.10">
    <property type="entry name" value="Chitobiase/beta-hexosaminidase domain 2-like"/>
    <property type="match status" value="1"/>
</dbReference>
<dbReference type="GO" id="GO:0016020">
    <property type="term" value="C:membrane"/>
    <property type="evidence" value="ECO:0007669"/>
    <property type="project" value="TreeGrafter"/>
</dbReference>
<comment type="similarity">
    <text evidence="2 7">Belongs to the glycosyl hydrolase 20 family.</text>
</comment>
<comment type="caution">
    <text evidence="12">The sequence shown here is derived from an EMBL/GenBank/DDBJ whole genome shotgun (WGS) entry which is preliminary data.</text>
</comment>
<dbReference type="PIRSF" id="PIRSF001093">
    <property type="entry name" value="B-hxosamndse_ab_euk"/>
    <property type="match status" value="1"/>
</dbReference>
<organism evidence="12 13">
    <name type="scientific">Tenebrio molitor</name>
    <name type="common">Yellow mealworm beetle</name>
    <dbReference type="NCBI Taxonomy" id="7067"/>
    <lineage>
        <taxon>Eukaryota</taxon>
        <taxon>Metazoa</taxon>
        <taxon>Ecdysozoa</taxon>
        <taxon>Arthropoda</taxon>
        <taxon>Hexapoda</taxon>
        <taxon>Insecta</taxon>
        <taxon>Pterygota</taxon>
        <taxon>Neoptera</taxon>
        <taxon>Endopterygota</taxon>
        <taxon>Coleoptera</taxon>
        <taxon>Polyphaga</taxon>
        <taxon>Cucujiformia</taxon>
        <taxon>Tenebrionidae</taxon>
        <taxon>Tenebrio</taxon>
    </lineage>
</organism>
<evidence type="ECO:0000256" key="9">
    <source>
        <dbReference type="SAM" id="SignalP"/>
    </source>
</evidence>
<reference evidence="12" key="2">
    <citation type="submission" date="2021-08" db="EMBL/GenBank/DDBJ databases">
        <authorList>
            <person name="Eriksson T."/>
        </authorList>
    </citation>
    <scope>NUCLEOTIDE SEQUENCE</scope>
    <source>
        <strain evidence="12">Stoneville</strain>
        <tissue evidence="12">Whole head</tissue>
    </source>
</reference>
<evidence type="ECO:0000313" key="12">
    <source>
        <dbReference type="EMBL" id="KAH0820833.1"/>
    </source>
</evidence>
<keyword evidence="3 9" id="KW-0732">Signal</keyword>
<name>A0A8J6HWI2_TENMO</name>
<dbReference type="GO" id="GO:0005975">
    <property type="term" value="P:carbohydrate metabolic process"/>
    <property type="evidence" value="ECO:0007669"/>
    <property type="project" value="InterPro"/>
</dbReference>
<dbReference type="GO" id="GO:0005764">
    <property type="term" value="C:lysosome"/>
    <property type="evidence" value="ECO:0007669"/>
    <property type="project" value="TreeGrafter"/>
</dbReference>
<keyword evidence="5" id="KW-0325">Glycoprotein</keyword>
<dbReference type="InterPro" id="IPR015883">
    <property type="entry name" value="Glyco_hydro_20_cat"/>
</dbReference>
<feature type="disulfide bond" evidence="8">
    <location>
        <begin position="60"/>
        <end position="120"/>
    </location>
</feature>
<feature type="disulfide bond" evidence="8">
    <location>
        <begin position="295"/>
        <end position="346"/>
    </location>
</feature>
<evidence type="ECO:0000256" key="2">
    <source>
        <dbReference type="ARBA" id="ARBA00006285"/>
    </source>
</evidence>
<evidence type="ECO:0000313" key="13">
    <source>
        <dbReference type="Proteomes" id="UP000719412"/>
    </source>
</evidence>
<dbReference type="GO" id="GO:0004563">
    <property type="term" value="F:beta-N-acetylhexosaminidase activity"/>
    <property type="evidence" value="ECO:0007669"/>
    <property type="project" value="UniProtKB-EC"/>
</dbReference>
<protein>
    <recommendedName>
        <fullName evidence="7">Beta-hexosaminidase</fullName>
        <ecNumber evidence="7">3.2.1.52</ecNumber>
    </recommendedName>
</protein>
<keyword evidence="13" id="KW-1185">Reference proteome</keyword>
<feature type="signal peptide" evidence="9">
    <location>
        <begin position="1"/>
        <end position="24"/>
    </location>
</feature>
<dbReference type="PANTHER" id="PTHR22600:SF21">
    <property type="entry name" value="BETA-HEXOSAMINIDASE A"/>
    <property type="match status" value="1"/>
</dbReference>
<feature type="chain" id="PRO_5035326622" description="Beta-hexosaminidase" evidence="9">
    <location>
        <begin position="25"/>
        <end position="537"/>
    </location>
</feature>
<evidence type="ECO:0000256" key="4">
    <source>
        <dbReference type="ARBA" id="ARBA00022801"/>
    </source>
</evidence>
<dbReference type="InterPro" id="IPR029019">
    <property type="entry name" value="HEX_eukaryotic_N"/>
</dbReference>
<evidence type="ECO:0000256" key="8">
    <source>
        <dbReference type="PIRSR" id="PIRSR001093-2"/>
    </source>
</evidence>
<dbReference type="AlphaFoldDB" id="A0A8J6HWI2"/>
<evidence type="ECO:0000259" key="10">
    <source>
        <dbReference type="Pfam" id="PF00728"/>
    </source>
</evidence>
<dbReference type="InterPro" id="IPR029018">
    <property type="entry name" value="Hex-like_dom2"/>
</dbReference>
<sequence>MFKLLIVLGPILACCCAVAPVVKASKGGIWPKPQQQETSENYLIILSHSFSFKGPADIGCPDFLDDVFTRYWTIIATSSSLERRGSLSEVNRGPQKKSWEVDDNFVGYLDSLNVELTGECANEDVRPDLGDDEKYTLTVSSEGSTLSASTIWGVLRGLETFSQLIYLEGESFVVHVTTITDFPRFSHRGILLDTSRHFQPVNIILQNLDAMAYNKFNVLNWHLTDDHSFSYKSRTYPELSEKGAYHPVSKVYEHSDVSRVIEYARVRGIRVIPEFDIPSHTSSWGSSHPELLTTCYSNDQPNGQLGSMDPTKNTTYTFLTNLFTEVVDVFPDSYIHIGGDPVDDSCWQSNPDVNAFMSDNDISSYEQLEIYFIQNVMSLLDSFSSKYLVGEDAFLKGATLSNSAVIQVWRGGGLDTLAAVTKVGKFAIYSGCWYLDTLANGGDWEKFYNCEPLDFSGTDDQKKLVLGGEACMWGEAVNEYNIIPRMWPRTSAVAEKLWSAEDVNDAEAAKPRLEEHTCRMNHRGIAAQPPNGPGVCL</sequence>
<proteinExistence type="inferred from homology"/>
<feature type="domain" description="Beta-hexosaminidase eukaryotic type N-terminal" evidence="11">
    <location>
        <begin position="29"/>
        <end position="164"/>
    </location>
</feature>
<evidence type="ECO:0000256" key="1">
    <source>
        <dbReference type="ARBA" id="ARBA00001231"/>
    </source>
</evidence>
<keyword evidence="6 7" id="KW-0326">Glycosidase</keyword>
<dbReference type="Proteomes" id="UP000719412">
    <property type="component" value="Unassembled WGS sequence"/>
</dbReference>
<feature type="domain" description="Glycoside hydrolase family 20 catalytic" evidence="10">
    <location>
        <begin position="185"/>
        <end position="500"/>
    </location>
</feature>
<accession>A0A8J6HWI2</accession>